<dbReference type="PANTHER" id="PTHR30469">
    <property type="entry name" value="MULTIDRUG RESISTANCE PROTEIN MDTA"/>
    <property type="match status" value="1"/>
</dbReference>
<comment type="caution">
    <text evidence="5">The sequence shown here is derived from an EMBL/GenBank/DDBJ whole genome shotgun (WGS) entry which is preliminary data.</text>
</comment>
<dbReference type="Gene3D" id="2.40.420.20">
    <property type="match status" value="1"/>
</dbReference>
<organism evidence="5 6">
    <name type="scientific">Roseateles albus</name>
    <dbReference type="NCBI Taxonomy" id="2987525"/>
    <lineage>
        <taxon>Bacteria</taxon>
        <taxon>Pseudomonadati</taxon>
        <taxon>Pseudomonadota</taxon>
        <taxon>Betaproteobacteria</taxon>
        <taxon>Burkholderiales</taxon>
        <taxon>Sphaerotilaceae</taxon>
        <taxon>Roseateles</taxon>
    </lineage>
</organism>
<keyword evidence="6" id="KW-1185">Reference proteome</keyword>
<comment type="similarity">
    <text evidence="1">Belongs to the membrane fusion protein (MFP) (TC 8.A.1) family.</text>
</comment>
<feature type="domain" description="YknX-like C-terminal permuted SH3-like" evidence="4">
    <location>
        <begin position="288"/>
        <end position="357"/>
    </location>
</feature>
<evidence type="ECO:0000256" key="3">
    <source>
        <dbReference type="SAM" id="SignalP"/>
    </source>
</evidence>
<feature type="signal peptide" evidence="3">
    <location>
        <begin position="1"/>
        <end position="23"/>
    </location>
</feature>
<evidence type="ECO:0000256" key="1">
    <source>
        <dbReference type="ARBA" id="ARBA00009477"/>
    </source>
</evidence>
<feature type="coiled-coil region" evidence="2">
    <location>
        <begin position="97"/>
        <end position="131"/>
    </location>
</feature>
<accession>A0ABT5KB70</accession>
<reference evidence="5 6" key="1">
    <citation type="submission" date="2022-10" db="EMBL/GenBank/DDBJ databases">
        <title>Paucibacter sp. hw1 Genome sequencing.</title>
        <authorList>
            <person name="Park S."/>
        </authorList>
    </citation>
    <scope>NUCLEOTIDE SEQUENCE [LARGE SCALE GENOMIC DNA]</scope>
    <source>
        <strain evidence="6">hw1</strain>
    </source>
</reference>
<name>A0ABT5KB70_9BURK</name>
<protein>
    <submittedName>
        <fullName evidence="5">Efflux RND transporter periplasmic adaptor subunit</fullName>
    </submittedName>
</protein>
<sequence>MNKFQICGLSLLAAAALQGPVLAADPAPAAKARPALTVNLISAEKSDWAQTLSANGSVAAWQEVLIGSELGGLRLAEVAVNVGDVVKRGQLLAQLSVDTVQAELAQSRAAASEARAQLSAAKLDADRARELKSSGSDALSGQQLQQYLTLELTAAARHEAAVARLKSDELRLAQTRITAADDGVISARAAALGAVVQPGQELFRMIRKNRLEWRAEVPATELLQLKPGMSVSVTGLDNQAITGRLRITSPTVDAQTRMGLAYVDLPAGAAVRAGSFARGEFKLGHSNALSLPQTALQLRDGFAYVFQVAADGRVQQRKVTVGRRVGDRIELTGGLDAGARVVASGVGFLSDGDLVRVVDAAKAAKPVN</sequence>
<dbReference type="Gene3D" id="2.40.30.170">
    <property type="match status" value="1"/>
</dbReference>
<dbReference type="Gene3D" id="2.40.50.100">
    <property type="match status" value="1"/>
</dbReference>
<dbReference type="SUPFAM" id="SSF111369">
    <property type="entry name" value="HlyD-like secretion proteins"/>
    <property type="match status" value="1"/>
</dbReference>
<keyword evidence="2" id="KW-0175">Coiled coil</keyword>
<evidence type="ECO:0000259" key="4">
    <source>
        <dbReference type="Pfam" id="PF25989"/>
    </source>
</evidence>
<dbReference type="Proteomes" id="UP001221189">
    <property type="component" value="Unassembled WGS sequence"/>
</dbReference>
<dbReference type="NCBIfam" id="TIGR01730">
    <property type="entry name" value="RND_mfp"/>
    <property type="match status" value="1"/>
</dbReference>
<dbReference type="PANTHER" id="PTHR30469:SF15">
    <property type="entry name" value="HLYD FAMILY OF SECRETION PROTEINS"/>
    <property type="match status" value="1"/>
</dbReference>
<dbReference type="RefSeq" id="WP_273599515.1">
    <property type="nucleotide sequence ID" value="NZ_JAQQXT010000003.1"/>
</dbReference>
<feature type="chain" id="PRO_5045328499" evidence="3">
    <location>
        <begin position="24"/>
        <end position="368"/>
    </location>
</feature>
<evidence type="ECO:0000256" key="2">
    <source>
        <dbReference type="SAM" id="Coils"/>
    </source>
</evidence>
<dbReference type="Gene3D" id="1.10.287.470">
    <property type="entry name" value="Helix hairpin bin"/>
    <property type="match status" value="1"/>
</dbReference>
<dbReference type="InterPro" id="IPR058637">
    <property type="entry name" value="YknX-like_C"/>
</dbReference>
<dbReference type="Pfam" id="PF25989">
    <property type="entry name" value="YknX_C"/>
    <property type="match status" value="1"/>
</dbReference>
<dbReference type="InterPro" id="IPR006143">
    <property type="entry name" value="RND_pump_MFP"/>
</dbReference>
<dbReference type="EMBL" id="JAQQXT010000003">
    <property type="protein sequence ID" value="MDC8771185.1"/>
    <property type="molecule type" value="Genomic_DNA"/>
</dbReference>
<evidence type="ECO:0000313" key="5">
    <source>
        <dbReference type="EMBL" id="MDC8771185.1"/>
    </source>
</evidence>
<keyword evidence="3" id="KW-0732">Signal</keyword>
<gene>
    <name evidence="5" type="ORF">PRZ03_06350</name>
</gene>
<proteinExistence type="inferred from homology"/>
<evidence type="ECO:0000313" key="6">
    <source>
        <dbReference type="Proteomes" id="UP001221189"/>
    </source>
</evidence>